<dbReference type="Gene3D" id="3.40.30.10">
    <property type="entry name" value="Glutaredoxin"/>
    <property type="match status" value="1"/>
</dbReference>
<sequence length="248" mass="27073">MTDAAASAPQEPAPLTIDVISDVVCPWCYVGKRRLAEALELRPEQPVVVRWRPFQLDPTIPAGGHDRKAYMARKFGDRVADVHQRLVEVGKEVDIPFAFDAIQRSPNTLDAHRLIRWSWTWGVQDALVESLFSAFFTEGLDIGDVEVLADRAALVGMDREEAASFLRSDESAPEVHREIRQAQDVGVEGVPFFIFAGRVAASGAQPAEVLAGAIDQALAAEAAARPAAPVDDDGDEDDDNDEDDVKLD</sequence>
<dbReference type="PANTHER" id="PTHR13887">
    <property type="entry name" value="GLUTATHIONE S-TRANSFERASE KAPPA"/>
    <property type="match status" value="1"/>
</dbReference>
<evidence type="ECO:0000313" key="3">
    <source>
        <dbReference type="EMBL" id="GGH20015.1"/>
    </source>
</evidence>
<keyword evidence="4" id="KW-1185">Reference proteome</keyword>
<name>A0A917MI01_9HYPH</name>
<evidence type="ECO:0000259" key="2">
    <source>
        <dbReference type="Pfam" id="PF01323"/>
    </source>
</evidence>
<proteinExistence type="predicted"/>
<reference evidence="3" key="1">
    <citation type="journal article" date="2014" name="Int. J. Syst. Evol. Microbiol.">
        <title>Complete genome sequence of Corynebacterium casei LMG S-19264T (=DSM 44701T), isolated from a smear-ripened cheese.</title>
        <authorList>
            <consortium name="US DOE Joint Genome Institute (JGI-PGF)"/>
            <person name="Walter F."/>
            <person name="Albersmeier A."/>
            <person name="Kalinowski J."/>
            <person name="Ruckert C."/>
        </authorList>
    </citation>
    <scope>NUCLEOTIDE SEQUENCE</scope>
    <source>
        <strain evidence="3">CGMCC 1.12214</strain>
    </source>
</reference>
<dbReference type="CDD" id="cd03024">
    <property type="entry name" value="DsbA_FrnE"/>
    <property type="match status" value="1"/>
</dbReference>
<gene>
    <name evidence="3" type="ORF">GCM10007036_23310</name>
</gene>
<accession>A0A917MI01</accession>
<feature type="region of interest" description="Disordered" evidence="1">
    <location>
        <begin position="222"/>
        <end position="248"/>
    </location>
</feature>
<organism evidence="3 4">
    <name type="scientific">Alsobacter metallidurans</name>
    <dbReference type="NCBI Taxonomy" id="340221"/>
    <lineage>
        <taxon>Bacteria</taxon>
        <taxon>Pseudomonadati</taxon>
        <taxon>Pseudomonadota</taxon>
        <taxon>Alphaproteobacteria</taxon>
        <taxon>Hyphomicrobiales</taxon>
        <taxon>Alsobacteraceae</taxon>
        <taxon>Alsobacter</taxon>
    </lineage>
</organism>
<dbReference type="InterPro" id="IPR001853">
    <property type="entry name" value="DSBA-like_thioredoxin_dom"/>
</dbReference>
<dbReference type="EMBL" id="BMES01000002">
    <property type="protein sequence ID" value="GGH20015.1"/>
    <property type="molecule type" value="Genomic_DNA"/>
</dbReference>
<feature type="compositionally biased region" description="Acidic residues" evidence="1">
    <location>
        <begin position="230"/>
        <end position="248"/>
    </location>
</feature>
<feature type="domain" description="DSBA-like thioredoxin" evidence="2">
    <location>
        <begin position="16"/>
        <end position="214"/>
    </location>
</feature>
<dbReference type="RefSeq" id="WP_188517944.1">
    <property type="nucleotide sequence ID" value="NZ_BMES01000002.1"/>
</dbReference>
<reference evidence="3" key="2">
    <citation type="submission" date="2020-09" db="EMBL/GenBank/DDBJ databases">
        <authorList>
            <person name="Sun Q."/>
            <person name="Zhou Y."/>
        </authorList>
    </citation>
    <scope>NUCLEOTIDE SEQUENCE</scope>
    <source>
        <strain evidence="3">CGMCC 1.12214</strain>
    </source>
</reference>
<dbReference type="AlphaFoldDB" id="A0A917MI01"/>
<evidence type="ECO:0000256" key="1">
    <source>
        <dbReference type="SAM" id="MobiDB-lite"/>
    </source>
</evidence>
<dbReference type="GO" id="GO:0016491">
    <property type="term" value="F:oxidoreductase activity"/>
    <property type="evidence" value="ECO:0007669"/>
    <property type="project" value="InterPro"/>
</dbReference>
<dbReference type="InterPro" id="IPR036249">
    <property type="entry name" value="Thioredoxin-like_sf"/>
</dbReference>
<dbReference type="Proteomes" id="UP000603912">
    <property type="component" value="Unassembled WGS sequence"/>
</dbReference>
<comment type="caution">
    <text evidence="3">The sequence shown here is derived from an EMBL/GenBank/DDBJ whole genome shotgun (WGS) entry which is preliminary data.</text>
</comment>
<protein>
    <submittedName>
        <fullName evidence="3">DSBA oxidoreductase</fullName>
    </submittedName>
</protein>
<evidence type="ECO:0000313" key="4">
    <source>
        <dbReference type="Proteomes" id="UP000603912"/>
    </source>
</evidence>
<dbReference type="PANTHER" id="PTHR13887:SF41">
    <property type="entry name" value="THIOREDOXIN SUPERFAMILY PROTEIN"/>
    <property type="match status" value="1"/>
</dbReference>
<dbReference type="Pfam" id="PF01323">
    <property type="entry name" value="DSBA"/>
    <property type="match status" value="1"/>
</dbReference>
<dbReference type="SUPFAM" id="SSF52833">
    <property type="entry name" value="Thioredoxin-like"/>
    <property type="match status" value="1"/>
</dbReference>